<reference evidence="6" key="3">
    <citation type="submission" date="2025-09" db="UniProtKB">
        <authorList>
            <consortium name="Ensembl"/>
        </authorList>
    </citation>
    <scope>IDENTIFICATION</scope>
</reference>
<accession>G1KAS2</accession>
<dbReference type="AlphaFoldDB" id="G1KAS2"/>
<dbReference type="GO" id="GO:0005795">
    <property type="term" value="C:Golgi stack"/>
    <property type="evidence" value="ECO:0000318"/>
    <property type="project" value="GO_Central"/>
</dbReference>
<dbReference type="InterPro" id="IPR056576">
    <property type="entry name" value="MGAT4_A/B/C_C"/>
</dbReference>
<dbReference type="GO" id="GO:0006487">
    <property type="term" value="P:protein N-linked glycosylation"/>
    <property type="evidence" value="ECO:0000318"/>
    <property type="project" value="GO_Central"/>
</dbReference>
<dbReference type="GO" id="GO:0005783">
    <property type="term" value="C:endoplasmic reticulum"/>
    <property type="evidence" value="ECO:0000318"/>
    <property type="project" value="GO_Central"/>
</dbReference>
<evidence type="ECO:0000259" key="5">
    <source>
        <dbReference type="Pfam" id="PF23524"/>
    </source>
</evidence>
<dbReference type="STRING" id="28377.ENSACAP00000002378"/>
<evidence type="ECO:0000313" key="7">
    <source>
        <dbReference type="Proteomes" id="UP000001646"/>
    </source>
</evidence>
<dbReference type="PANTHER" id="PTHR12062">
    <property type="entry name" value="N-ACETYLGLUCOSAMINYLTRANSFERASE VI"/>
    <property type="match status" value="1"/>
</dbReference>
<organism evidence="6 7">
    <name type="scientific">Anolis carolinensis</name>
    <name type="common">Green anole</name>
    <name type="synonym">American chameleon</name>
    <dbReference type="NCBI Taxonomy" id="28377"/>
    <lineage>
        <taxon>Eukaryota</taxon>
        <taxon>Metazoa</taxon>
        <taxon>Chordata</taxon>
        <taxon>Craniata</taxon>
        <taxon>Vertebrata</taxon>
        <taxon>Euteleostomi</taxon>
        <taxon>Lepidosauria</taxon>
        <taxon>Squamata</taxon>
        <taxon>Bifurcata</taxon>
        <taxon>Unidentata</taxon>
        <taxon>Episquamata</taxon>
        <taxon>Toxicofera</taxon>
        <taxon>Iguania</taxon>
        <taxon>Dactyloidae</taxon>
        <taxon>Anolis</taxon>
    </lineage>
</organism>
<evidence type="ECO:0000259" key="4">
    <source>
        <dbReference type="Pfam" id="PF04666"/>
    </source>
</evidence>
<dbReference type="GO" id="GO:0008375">
    <property type="term" value="F:acetylglucosaminyltransferase activity"/>
    <property type="evidence" value="ECO:0000318"/>
    <property type="project" value="GO_Central"/>
</dbReference>
<sequence length="480" mass="55288">MYAEKENKKRSHELYNVLNEIIQIIGVTTASSVNVTASMKQKVFNHTNKLPLHLTNIHYYLPHLQKHENSIHPNVLIGHGKTGVSIVMGIPTVRREKKNYLITTLKSLFFGMSEMQKNNCVAIVFIAEVDSEYTNSITESIRSNFPEEVGSGFLEVITPPASYYPELSNLKQTFGDSKERVRWRTKQILDYSFLMLYAQPKGKFYLQLEDDVEAKPEYIEIIKDFIEQQKSQEWLVLEFSHLGFIGKLFRCRDLPLIVEFFLMFYQDKPIDWLLDHLLSVKVCHPEKDAKHCDRQKVTLRIRYKPSLFQHIGIHSSLTGKIQFLKDKDFSKSLLFKAHANPPAEVSTSLKVFQHFNLLRAYRGVDCFWAFAPVAGDYILFQFWRPLNIKSYLFRSGNPAHPGDVLTDTTVDVFPDDKIDIQSAGLQNVKTSDGYFEIGTFEKGKAEGTISPVFGRIRALRLSIHSTSTMWVLLSEIFIMI</sequence>
<dbReference type="HOGENOM" id="CLU_027046_3_0_1"/>
<reference evidence="6" key="2">
    <citation type="submission" date="2025-08" db="UniProtKB">
        <authorList>
            <consortium name="Ensembl"/>
        </authorList>
    </citation>
    <scope>IDENTIFICATION</scope>
</reference>
<dbReference type="Proteomes" id="UP000001646">
    <property type="component" value="Chromosome 5"/>
</dbReference>
<dbReference type="GeneTree" id="ENSGT00940000161998"/>
<dbReference type="Pfam" id="PF23524">
    <property type="entry name" value="MGAT4A_C"/>
    <property type="match status" value="1"/>
</dbReference>
<evidence type="ECO:0000256" key="1">
    <source>
        <dbReference type="ARBA" id="ARBA00004922"/>
    </source>
</evidence>
<evidence type="ECO:0000256" key="2">
    <source>
        <dbReference type="ARBA" id="ARBA00022676"/>
    </source>
</evidence>
<proteinExistence type="predicted"/>
<dbReference type="InterPro" id="IPR057279">
    <property type="entry name" value="MGAT4"/>
</dbReference>
<gene>
    <name evidence="6" type="primary">MGAT4D</name>
</gene>
<dbReference type="InParanoid" id="G1KAS2"/>
<dbReference type="PANTHER" id="PTHR12062:SF10">
    <property type="entry name" value="ALPHA-1,3-MANNOSYL-GLYCOPROTEIN 4-BETA-N-ACETYLGLUCOSAMINYLTRANSFERASE-LIKE PROTEIN MGAT4D"/>
    <property type="match status" value="1"/>
</dbReference>
<keyword evidence="7" id="KW-1185">Reference proteome</keyword>
<dbReference type="Ensembl" id="ENSACAT00000002439.4">
    <property type="protein sequence ID" value="ENSACAP00000002378.4"/>
    <property type="gene ID" value="ENSACAG00000002396.4"/>
</dbReference>
<comment type="pathway">
    <text evidence="1">Protein modification; protein glycosylation.</text>
</comment>
<evidence type="ECO:0000256" key="3">
    <source>
        <dbReference type="ARBA" id="ARBA00022679"/>
    </source>
</evidence>
<dbReference type="Pfam" id="PF04666">
    <property type="entry name" value="MGAT4_cons"/>
    <property type="match status" value="1"/>
</dbReference>
<dbReference type="InterPro" id="IPR006759">
    <property type="entry name" value="Glyco_transf_54"/>
</dbReference>
<keyword evidence="3" id="KW-0808">Transferase</keyword>
<feature type="domain" description="MGAT4 conserved region" evidence="4">
    <location>
        <begin position="53"/>
        <end position="329"/>
    </location>
</feature>
<keyword evidence="2" id="KW-0328">Glycosyltransferase</keyword>
<reference evidence="6 7" key="1">
    <citation type="submission" date="2009-12" db="EMBL/GenBank/DDBJ databases">
        <title>The Genome Sequence of Anolis carolinensis (Green Anole Lizard).</title>
        <authorList>
            <consortium name="The Genome Sequencing Platform"/>
            <person name="Di Palma F."/>
            <person name="Alfoldi J."/>
            <person name="Heiman D."/>
            <person name="Young S."/>
            <person name="Grabherr M."/>
            <person name="Johnson J."/>
            <person name="Lander E.S."/>
            <person name="Lindblad-Toh K."/>
        </authorList>
    </citation>
    <scope>NUCLEOTIDE SEQUENCE [LARGE SCALE GENOMIC DNA]</scope>
    <source>
        <strain evidence="6 7">JBL SC #1</strain>
    </source>
</reference>
<dbReference type="eggNOG" id="ENOG502QPQJ">
    <property type="taxonomic scope" value="Eukaryota"/>
</dbReference>
<dbReference type="GO" id="GO:0005793">
    <property type="term" value="C:endoplasmic reticulum-Golgi intermediate compartment"/>
    <property type="evidence" value="ECO:0000318"/>
    <property type="project" value="GO_Central"/>
</dbReference>
<protein>
    <submittedName>
        <fullName evidence="6">MGAT4 family member D</fullName>
    </submittedName>
</protein>
<feature type="domain" description="MGAT4 A/B/C C-terminal" evidence="5">
    <location>
        <begin position="343"/>
        <end position="475"/>
    </location>
</feature>
<evidence type="ECO:0000313" key="6">
    <source>
        <dbReference type="Ensembl" id="ENSACAP00000002378.4"/>
    </source>
</evidence>
<dbReference type="Bgee" id="ENSACAG00000002396">
    <property type="expression patterns" value="Expressed in liver and 5 other cell types or tissues"/>
</dbReference>
<name>G1KAS2_ANOCA</name>